<proteinExistence type="predicted"/>
<feature type="domain" description="Sialate O-acetylesterase" evidence="2">
    <location>
        <begin position="104"/>
        <end position="363"/>
    </location>
</feature>
<reference evidence="3 4" key="1">
    <citation type="submission" date="2021-11" db="EMBL/GenBank/DDBJ databases">
        <title>Genomic of Niabella pedocola.</title>
        <authorList>
            <person name="Wu T."/>
        </authorList>
    </citation>
    <scope>NUCLEOTIDE SEQUENCE [LARGE SCALE GENOMIC DNA]</scope>
    <source>
        <strain evidence="3 4">JCM 31011</strain>
    </source>
</reference>
<accession>A0ABS8PPP5</accession>
<keyword evidence="1" id="KW-0378">Hydrolase</keyword>
<evidence type="ECO:0000259" key="2">
    <source>
        <dbReference type="Pfam" id="PF03629"/>
    </source>
</evidence>
<sequence>MRYGLTIIVMTVLLTKLNAQLTVAKIIGHDMVLQQGQPLPVWGQAKAGGVITVRFKKQQQETTADGSGNWKIVLKPEKASFEPAVLDIRSGHETIRLQNILVGEVWLCSGQSNMEFAMRKIGKLQPPPGAHWPVDELETAHNAHIRIFLVERKKMAPDSTHSGWNVAEGTALRSFSAAGYFFAKELQAKLKVPVGVISAAIPGSRIEPWMPREAFITLEFFREQKDSTHKIDGDPGKFYTTMIEPLIPFALKGFLWYQGESNCFLNERLQYSYKMKALINYWRKQWNNKQLPFYYVQIAPYYYSKATDRPYTVYSEPEFWEAQAAVLKMPHTAMISTLDLNDDPADLHPVNKWDLGKRLAGTALSATYKVSTVAAMGPVFKSAVKKGNTFVIDFDHKGKGLMSKDGTTLQGFEVENEKGVYTKAAAFIKDNKVWVHAAGVTAPQAVRYAWREDAPPALYNKDGLPALPFRTDDELKETFKEQ</sequence>
<name>A0ABS8PPP5_9BACT</name>
<evidence type="ECO:0000313" key="4">
    <source>
        <dbReference type="Proteomes" id="UP001199816"/>
    </source>
</evidence>
<protein>
    <submittedName>
        <fullName evidence="3">Sialate O-acetylesterase</fullName>
    </submittedName>
</protein>
<evidence type="ECO:0000256" key="1">
    <source>
        <dbReference type="ARBA" id="ARBA00022801"/>
    </source>
</evidence>
<evidence type="ECO:0000313" key="3">
    <source>
        <dbReference type="EMBL" id="MCD2423067.1"/>
    </source>
</evidence>
<comment type="caution">
    <text evidence="3">The sequence shown here is derived from an EMBL/GenBank/DDBJ whole genome shotgun (WGS) entry which is preliminary data.</text>
</comment>
<dbReference type="Pfam" id="PF03629">
    <property type="entry name" value="SASA"/>
    <property type="match status" value="1"/>
</dbReference>
<dbReference type="PANTHER" id="PTHR22901:SF0">
    <property type="entry name" value="SIALATE O-ACETYLESTERASE"/>
    <property type="match status" value="1"/>
</dbReference>
<organism evidence="3 4">
    <name type="scientific">Niabella pedocola</name>
    <dbReference type="NCBI Taxonomy" id="1752077"/>
    <lineage>
        <taxon>Bacteria</taxon>
        <taxon>Pseudomonadati</taxon>
        <taxon>Bacteroidota</taxon>
        <taxon>Chitinophagia</taxon>
        <taxon>Chitinophagales</taxon>
        <taxon>Chitinophagaceae</taxon>
        <taxon>Niabella</taxon>
    </lineage>
</organism>
<dbReference type="InterPro" id="IPR039329">
    <property type="entry name" value="SIAE"/>
</dbReference>
<gene>
    <name evidence="3" type="ORF">LQ567_09860</name>
</gene>
<dbReference type="Gene3D" id="3.40.50.1110">
    <property type="entry name" value="SGNH hydrolase"/>
    <property type="match status" value="1"/>
</dbReference>
<dbReference type="RefSeq" id="WP_231004337.1">
    <property type="nucleotide sequence ID" value="NZ_JAJNEC010000005.1"/>
</dbReference>
<dbReference type="EMBL" id="JAJNEC010000005">
    <property type="protein sequence ID" value="MCD2423067.1"/>
    <property type="molecule type" value="Genomic_DNA"/>
</dbReference>
<dbReference type="Proteomes" id="UP001199816">
    <property type="component" value="Unassembled WGS sequence"/>
</dbReference>
<dbReference type="SUPFAM" id="SSF52266">
    <property type="entry name" value="SGNH hydrolase"/>
    <property type="match status" value="1"/>
</dbReference>
<dbReference type="InterPro" id="IPR005181">
    <property type="entry name" value="SASA"/>
</dbReference>
<keyword evidence="4" id="KW-1185">Reference proteome</keyword>
<dbReference type="InterPro" id="IPR036514">
    <property type="entry name" value="SGNH_hydro_sf"/>
</dbReference>
<dbReference type="PANTHER" id="PTHR22901">
    <property type="entry name" value="SIALATE O-ACETYLESTERASE"/>
    <property type="match status" value="1"/>
</dbReference>